<reference evidence="3 4" key="1">
    <citation type="submission" date="2014-06" db="EMBL/GenBank/DDBJ databases">
        <authorList>
            <person name="Swart Estienne"/>
        </authorList>
    </citation>
    <scope>NUCLEOTIDE SEQUENCE [LARGE SCALE GENOMIC DNA]</scope>
    <source>
        <strain evidence="3 4">130c</strain>
    </source>
</reference>
<dbReference type="InParanoid" id="A0A078B2E3"/>
<name>A0A078B2E3_STYLE</name>
<keyword evidence="2" id="KW-0472">Membrane</keyword>
<feature type="transmembrane region" description="Helical" evidence="2">
    <location>
        <begin position="2842"/>
        <end position="2862"/>
    </location>
</feature>
<dbReference type="PANTHER" id="PTHR11319:SF35">
    <property type="entry name" value="OUTER MEMBRANE PROTEIN PMPC-RELATED"/>
    <property type="match status" value="1"/>
</dbReference>
<dbReference type="PANTHER" id="PTHR11319">
    <property type="entry name" value="G PROTEIN-COUPLED RECEPTOR-RELATED"/>
    <property type="match status" value="1"/>
</dbReference>
<sequence>MVNNIYNGYCWNCGDHCQSCNLDYGCETCLPAGQSQGYVNALYDYSGKSFLECTRCSNSQWCTECLSSNVNTCTNCLSTFKDYSTPANGNTFSCTARSATSILENCATAVSDLTFAQNALYLIATNVHHPIQTVPYANKDTFLIVEVLVKTVTSTLESTVNVQIASNRVPRYQQMIAQLVVMDTDTTMTVSQYAQLDIMEQKFFQQEEYFHTCDGSCKECMDGTSNGCTKCYSGTYLSKSDRTKSYGQCLSKTLQSSTQTIYVAAPTTNTFDPTTQTGTIGNPFNDIQDAVMRMYELCANVQKTCVVTIYLMNGDHYLLRRYRNSYRPLLYDSHQQNMVLTIQPLFCSISSHASCVTDGDQITIYNKIRERFQLIVSGGLTMKNIIINSLDSIVDYSTSDSCLSGLYSCCLYDSSTEEITAYNGASNSNICNSTKMYMQVLLLTQKQGLSNVTQQMEPISSNLTFQGVQCLILNPLCQLKNFVSQVQLLDKIKFSLIFSLSKNVLRRKPCLILHKGPILIKNNLFEMNKIAFKDGCDIMKDFYQNANKTYQADSDIYPIFSDTIYSTKRQYLQLKNLITIRKQQNKIEIIENSISANFVIKGAIYIEGDDENPNYSTQTILIKNNYFLRVMSFYSTSAIHIRRYDPNYATYTIASNYVPCGGVLIKDPINASSSQPDDNAEIYRFDDKPSTLDSDEPEVNDIELNSNIYSTNFGGGGEDQDEKVVYLKSNGPSNQYLDYFSLDAFNYGYLINDISNRFLGMIYVEHSYFMIIRTTTFSNNFVFDAFYANDQGSILTLDNYFGYFEIVESSISEQQVEILEYDFQDYLYTYGSKVPLIGFRDDQRLTGVMMFNTTFYNIVFENWSQSQLGMIIQSLMDFRNINDLVFYNFYDGHYPQLFQLQIHGDSDPGTFDLRFQDAFIENLSGNYGGLFNLSLVNPEVKLILSNVQVIDTQTNDGGLINVINGNNGIIQIEDSHFENTQQESGQGGIITVNLGWDKKLSRENSLSKVIVLRTTFIDNYNKDIYQQTNDDGLELKGYLDTFYTKTGYLMFINQDYPISLEIYNSIITQADIDEELSVTNIYLLDQTNQVLNKPTQYVNYGTAFVIISQTGEASVKSDENLYQGCKYGLYGSIFYIESSNSSFLDQHSIYSNNEGIYGGVMYCYNCYQITNSGNTIENTIGYYGGAIYLEYAKSGKTLQLVFQDVIAVSTFSIDNGGFLYYSGEDIHLNLIIKNSSFQDMTSSLNKLERYGGFIQVGVSQNVVFNIHDSTFQNVYGYLGGTIMYFLSKTGSIQGTFKNNIVQCNTDDEEKRDETRELFMDFRSNYPVYKYYHAFQYLGANSSLVNSLNNTIYDCYPDFKNAKEDSDSSAQQGGVYFLNEQVKLYDFNTTYERNGAMRGAIYYCDGCSIEAENNTYNETYCYQGCIVYQDQTKTNTQITFENCQFSDTLVKYSGGLAKFDINTAVQGVQLIIRNSEWDMIMEDVKLYLKSSIDIEDNIEEVVKFENVYLGFTINSATNALINNNYFEGNEKGYGEHILHTIANEDSIYSFEGFFRILNTDNVTMADNIFYSIFVTNLGTLYVDTVQNFSVFNTSFSSCSSLNGGGMIIQNTFGNLTQVTFYDDNAQYGAAFQMLDESQIFVTDSIFDYNWAFQEGGAVMVKRAVPTYTIDTKLIMRNCIFNRSRSVTQGGAFRIEDKYLIFDISNSVFQDIYAESIDGYSSENSLSTYGGIIYAALFKKILINECTVTDVRSGEGVFIYSISQEDVINITNSIFKCSSDKLDEFEIKQFVSNGENDYDGGFSIFYGKVLTENNIYSNCHKSYSGALFKLQESQLIDKSSRYLSNSAFYGAAIQASGNAAKIQIESSIFSENYAYNGGAIKLENYASISVVDCLFQDNYAKNSGGVFLIQSGSIINVENSRFITNSATEASVLSMIDSIGGSMISNSVMSMNQATKATLSFMNSQDIQIYNTIFKQNKAKTYSKNLFMVSSKVSMIQCSFSDLYDKILLQRRDAAKYKIKGGYAYLTMDSFLSIDDSVFSYGFAQYGGAIFVQGSHNVIVPDQGGAIFCYDCGYFWTYKLTIKDAIAKQGGGIYLQETEAFKLTLPYKKQQYTKVNTFLNLFIKFESGYFYNCKSSVGNGGAIFINNEYSMIVTSSTFQSNYATMRGAGMYFECQDSFNCSTTFSRTNTFESNYANHSGGAYFWNDVKPIVAAGAKFTFKNNKGLFYGDNIGSYAQKIVYLADSVYEQQLQRANPNYNSTKRQLADVVTQGSSYGVQNSAKSGGQLPVMYMGLADEDGQIVGTENSKKLTVSLKAVTSNSSNALKYAPAITGISTFYSEFGVFKLSNITFTGSPGYQYALSFVSDGIDKSKPQNQENIQEQAQSAASSSSTTDISKVELDYTLSITLRECAIGERFTDNGGCETCPEGKTFSLSAMKEPGQCKSCPSTRAVCLGGSNIGPRQGYWRKSNESTNFIACFNEKACLGMIAPEYNPQGSCITGYAGALCTDCQAGYSRSSAFECGKCPEYTQNFFRIIFIGIGMAIVVVFMIRSTLKGAGDLKSITSVFQKILLNHIQVIALTASFDFSWPQIIIEYFEANETVGEASNQIFSVDCFLNSDQGYGTQQNQRDQKGQQSFPIRIYFFKLLLFALLPFLLVTICYIVWVIILRKEPDKEILLNKSTSSVVILLFLVHPNIVQIVFNAFNCVDIDGESRMKNDLEIYCYQNDHSFFTIAVALPALIVWGLGIPLFALILLIRAEDDLQSKKIREKFGFLFRGYKKKFFYWEVVITYRKIFLIFIQVFMAQYGFVTQAMLVLLMLIFFMSVNMTRKPFQTTALNELETLSLITSLMTVFCGIFFLVSVETVDITTGEVTGSGQVDLNESNKLLLFFVILLSNIAFFGYWIIKFLVELQHVFLKTQPKLYTFLFLCGDHKKYNLRLSRAMMEEENELRKEKYTDQLKILENLVETGELYLDESSVNKAVNYLKKEKVLQAAGIIQETEEQRLAKMRRLKRKLQDLKNNREFQDPEKAEKKAKYKLSLGDEDEETENDQSSQHDMIPIQAENVDSSQASNELKEKPKIMTQIEKLGFFEDAIKISAESQQLLQIRPQSSLKKIKAQDDTKLLIPVKAKKSQAIPKDKQLLEDENDLIQKFQSGFGLQKQDSLDDIITQVYGQNTEMKLSGIVGEVAQTFQRKNRRKNHKKDNLAEQLHVDLFETVNTHVSTDRGDDDEVLHDFIKKDISQKIKEGLTKKIHKLQTENKKIQMIQKKVNLYDITTKVDESMIERLKETEVKKDKNGKERYRKIRSDNQVLENLVGVRFVKQIQQITKPIKSQSERKDLDQSVEIGISGDDENLIVGRQEIYESEEEQENYFNRTNPDNFKIIPLTPEDLEDY</sequence>
<feature type="compositionally biased region" description="Basic and acidic residues" evidence="1">
    <location>
        <begin position="3015"/>
        <end position="3030"/>
    </location>
</feature>
<feature type="transmembrane region" description="Helical" evidence="2">
    <location>
        <begin position="2779"/>
        <end position="2796"/>
    </location>
</feature>
<dbReference type="OrthoDB" id="544717at2759"/>
<dbReference type="EMBL" id="CCKQ01016526">
    <property type="protein sequence ID" value="CDW88401.1"/>
    <property type="molecule type" value="Genomic_DNA"/>
</dbReference>
<organism evidence="3 4">
    <name type="scientific">Stylonychia lemnae</name>
    <name type="common">Ciliate</name>
    <dbReference type="NCBI Taxonomy" id="5949"/>
    <lineage>
        <taxon>Eukaryota</taxon>
        <taxon>Sar</taxon>
        <taxon>Alveolata</taxon>
        <taxon>Ciliophora</taxon>
        <taxon>Intramacronucleata</taxon>
        <taxon>Spirotrichea</taxon>
        <taxon>Stichotrichia</taxon>
        <taxon>Sporadotrichida</taxon>
        <taxon>Oxytrichidae</taxon>
        <taxon>Stylonychinae</taxon>
        <taxon>Stylonychia</taxon>
    </lineage>
</organism>
<feature type="transmembrane region" description="Helical" evidence="2">
    <location>
        <begin position="2803"/>
        <end position="2822"/>
    </location>
</feature>
<dbReference type="CDD" id="cd00064">
    <property type="entry name" value="FU"/>
    <property type="match status" value="1"/>
</dbReference>
<evidence type="ECO:0000256" key="2">
    <source>
        <dbReference type="SAM" id="Phobius"/>
    </source>
</evidence>
<keyword evidence="4" id="KW-1185">Reference proteome</keyword>
<proteinExistence type="predicted"/>
<feature type="transmembrane region" description="Helical" evidence="2">
    <location>
        <begin position="2639"/>
        <end position="2664"/>
    </location>
</feature>
<feature type="transmembrane region" description="Helical" evidence="2">
    <location>
        <begin position="2684"/>
        <end position="2706"/>
    </location>
</feature>
<feature type="region of interest" description="Disordered" evidence="1">
    <location>
        <begin position="3015"/>
        <end position="3053"/>
    </location>
</feature>
<feature type="transmembrane region" description="Helical" evidence="2">
    <location>
        <begin position="2883"/>
        <end position="2902"/>
    </location>
</feature>
<feature type="transmembrane region" description="Helical" evidence="2">
    <location>
        <begin position="2529"/>
        <end position="2547"/>
    </location>
</feature>
<accession>A0A078B2E3</accession>
<dbReference type="InterPro" id="IPR006212">
    <property type="entry name" value="Furin_repeat"/>
</dbReference>
<gene>
    <name evidence="3" type="primary">Contig17632.g18756</name>
    <name evidence="3" type="ORF">STYLEM_17522</name>
</gene>
<protein>
    <submittedName>
        <fullName evidence="3">Uncharacterized protein</fullName>
    </submittedName>
</protein>
<evidence type="ECO:0000313" key="4">
    <source>
        <dbReference type="Proteomes" id="UP000039865"/>
    </source>
</evidence>
<keyword evidence="2" id="KW-1133">Transmembrane helix</keyword>
<feature type="transmembrane region" description="Helical" evidence="2">
    <location>
        <begin position="2727"/>
        <end position="2753"/>
    </location>
</feature>
<dbReference type="Proteomes" id="UP000039865">
    <property type="component" value="Unassembled WGS sequence"/>
</dbReference>
<dbReference type="SUPFAM" id="SSF51126">
    <property type="entry name" value="Pectin lyase-like"/>
    <property type="match status" value="3"/>
</dbReference>
<evidence type="ECO:0000256" key="1">
    <source>
        <dbReference type="SAM" id="MobiDB-lite"/>
    </source>
</evidence>
<evidence type="ECO:0000313" key="3">
    <source>
        <dbReference type="EMBL" id="CDW88401.1"/>
    </source>
</evidence>
<keyword evidence="2" id="KW-0812">Transmembrane</keyword>
<dbReference type="InterPro" id="IPR011050">
    <property type="entry name" value="Pectin_lyase_fold/virulence"/>
</dbReference>